<name>A0A917LVU4_9BACL</name>
<feature type="domain" description="IDEAL" evidence="1">
    <location>
        <begin position="19"/>
        <end position="55"/>
    </location>
</feature>
<keyword evidence="3" id="KW-1185">Reference proteome</keyword>
<comment type="caution">
    <text evidence="2">The sequence shown here is derived from an EMBL/GenBank/DDBJ whole genome shotgun (WGS) entry which is preliminary data.</text>
</comment>
<sequence>MDKMKVTYEAMLGLAAEMVLDEAVLKFRTEQTYKAIDQALASGDEDTFYRLAKQLNEMKR</sequence>
<reference evidence="2 3" key="1">
    <citation type="journal article" date="2014" name="Int. J. Syst. Evol. Microbiol.">
        <title>Complete genome sequence of Corynebacterium casei LMG S-19264T (=DSM 44701T), isolated from a smear-ripened cheese.</title>
        <authorList>
            <consortium name="US DOE Joint Genome Institute (JGI-PGF)"/>
            <person name="Walter F."/>
            <person name="Albersmeier A."/>
            <person name="Kalinowski J."/>
            <person name="Ruckert C."/>
        </authorList>
    </citation>
    <scope>NUCLEOTIDE SEQUENCE [LARGE SCALE GENOMIC DNA]</scope>
    <source>
        <strain evidence="2 3">CGMCC 1.15286</strain>
    </source>
</reference>
<dbReference type="RefSeq" id="WP_042162387.1">
    <property type="nucleotide sequence ID" value="NZ_BMHY01000001.1"/>
</dbReference>
<dbReference type="SMART" id="SM00914">
    <property type="entry name" value="IDEAL"/>
    <property type="match status" value="1"/>
</dbReference>
<dbReference type="AlphaFoldDB" id="A0A917LVU4"/>
<gene>
    <name evidence="2" type="ORF">GCM10010918_09340</name>
</gene>
<dbReference type="EMBL" id="BMHY01000001">
    <property type="protein sequence ID" value="GGG58385.1"/>
    <property type="molecule type" value="Genomic_DNA"/>
</dbReference>
<evidence type="ECO:0000313" key="3">
    <source>
        <dbReference type="Proteomes" id="UP000600247"/>
    </source>
</evidence>
<organism evidence="2 3">
    <name type="scientific">Paenibacillus radicis</name>
    <name type="common">ex Gao et al. 2016</name>
    <dbReference type="NCBI Taxonomy" id="1737354"/>
    <lineage>
        <taxon>Bacteria</taxon>
        <taxon>Bacillati</taxon>
        <taxon>Bacillota</taxon>
        <taxon>Bacilli</taxon>
        <taxon>Bacillales</taxon>
        <taxon>Paenibacillaceae</taxon>
        <taxon>Paenibacillus</taxon>
    </lineage>
</organism>
<protein>
    <recommendedName>
        <fullName evidence="1">IDEAL domain-containing protein</fullName>
    </recommendedName>
</protein>
<dbReference type="Proteomes" id="UP000600247">
    <property type="component" value="Unassembled WGS sequence"/>
</dbReference>
<evidence type="ECO:0000313" key="2">
    <source>
        <dbReference type="EMBL" id="GGG58385.1"/>
    </source>
</evidence>
<accession>A0A917LVU4</accession>
<evidence type="ECO:0000259" key="1">
    <source>
        <dbReference type="SMART" id="SM00914"/>
    </source>
</evidence>
<dbReference type="Gene3D" id="4.10.810.10">
    <property type="entry name" value="Virus Scaffolding Protein, Chain A"/>
    <property type="match status" value="1"/>
</dbReference>
<proteinExistence type="predicted"/>
<dbReference type="InterPro" id="IPR027393">
    <property type="entry name" value="Virus_scaffolding_prot_C"/>
</dbReference>
<dbReference type="InterPro" id="IPR014957">
    <property type="entry name" value="IDEAL_dom"/>
</dbReference>
<dbReference type="Pfam" id="PF08858">
    <property type="entry name" value="IDEAL"/>
    <property type="match status" value="1"/>
</dbReference>